<protein>
    <submittedName>
        <fullName evidence="1">Uncharacterized protein</fullName>
    </submittedName>
</protein>
<dbReference type="EMBL" id="CM037151">
    <property type="protein sequence ID" value="KAH7844318.1"/>
    <property type="molecule type" value="Genomic_DNA"/>
</dbReference>
<dbReference type="Proteomes" id="UP000828048">
    <property type="component" value="Chromosome 1"/>
</dbReference>
<organism evidence="1 2">
    <name type="scientific">Vaccinium darrowii</name>
    <dbReference type="NCBI Taxonomy" id="229202"/>
    <lineage>
        <taxon>Eukaryota</taxon>
        <taxon>Viridiplantae</taxon>
        <taxon>Streptophyta</taxon>
        <taxon>Embryophyta</taxon>
        <taxon>Tracheophyta</taxon>
        <taxon>Spermatophyta</taxon>
        <taxon>Magnoliopsida</taxon>
        <taxon>eudicotyledons</taxon>
        <taxon>Gunneridae</taxon>
        <taxon>Pentapetalae</taxon>
        <taxon>asterids</taxon>
        <taxon>Ericales</taxon>
        <taxon>Ericaceae</taxon>
        <taxon>Vaccinioideae</taxon>
        <taxon>Vaccinieae</taxon>
        <taxon>Vaccinium</taxon>
    </lineage>
</organism>
<reference evidence="1 2" key="1">
    <citation type="journal article" date="2021" name="Hortic Res">
        <title>High-quality reference genome and annotation aids understanding of berry development for evergreen blueberry (Vaccinium darrowii).</title>
        <authorList>
            <person name="Yu J."/>
            <person name="Hulse-Kemp A.M."/>
            <person name="Babiker E."/>
            <person name="Staton M."/>
        </authorList>
    </citation>
    <scope>NUCLEOTIDE SEQUENCE [LARGE SCALE GENOMIC DNA]</scope>
    <source>
        <strain evidence="2">cv. NJ 8807/NJ 8810</strain>
        <tissue evidence="1">Young leaf</tissue>
    </source>
</reference>
<keyword evidence="2" id="KW-1185">Reference proteome</keyword>
<name>A0ACB7XTE4_9ERIC</name>
<evidence type="ECO:0000313" key="2">
    <source>
        <dbReference type="Proteomes" id="UP000828048"/>
    </source>
</evidence>
<sequence>MERKPINFLTHFLVSLCCIQLLSLRPTAAATTSTQQELLRGFTATPNPDISTFQSLLVDPSGNYSLGFLRVNKVQLALSVVHLQSSQPLWVANPTSPARWSEETRVFFHGSLVMSDPHSGVFWSTTGTQGDRVSLSNTSNLEVEKLDGSRSIIVWQSFDFPSDTLMENQNFTSAMSLVSSNGLYSMRLGSDFMALYARFNRVSDPDQIYWKHRALQPKAEVIEGGGPIHLVLSSDGYLGMYQNSSTPVDVQSFNSFQQKGSEVRRVRIEPDGNLKGYYWTGSKWILDYEAISDPCELPSACGSYGLCQPGGMGCSCLDNRTDYNNGGCISPEVNNSGNFCGGDGDNKYWVLRRQGVELPYKELMGYEKMGSLAQCESACEDNCTCWGAVYSNSSGFCYMLDYPVQTLVGVRDLSRVGYFKVRESAGKKGVGVGYGIGIGLLCGVVLVFGGAVGFVLYRVRSRKRGVAGYAEEEVGVGPYKDLGAASFRSIELSER</sequence>
<proteinExistence type="predicted"/>
<gene>
    <name evidence="1" type="ORF">Vadar_026794</name>
</gene>
<evidence type="ECO:0000313" key="1">
    <source>
        <dbReference type="EMBL" id="KAH7844318.1"/>
    </source>
</evidence>
<accession>A0ACB7XTE4</accession>
<comment type="caution">
    <text evidence="1">The sequence shown here is derived from an EMBL/GenBank/DDBJ whole genome shotgun (WGS) entry which is preliminary data.</text>
</comment>